<dbReference type="EMBL" id="HACG01053267">
    <property type="protein sequence ID" value="CEL00138.1"/>
    <property type="molecule type" value="Transcribed_RNA"/>
</dbReference>
<feature type="transmembrane region" description="Helical" evidence="1">
    <location>
        <begin position="89"/>
        <end position="108"/>
    </location>
</feature>
<reference evidence="2" key="1">
    <citation type="submission" date="2014-12" db="EMBL/GenBank/DDBJ databases">
        <title>Insight into the proteome of Arion vulgaris.</title>
        <authorList>
            <person name="Aradska J."/>
            <person name="Bulat T."/>
            <person name="Smidak R."/>
            <person name="Sarate P."/>
            <person name="Gangsoo J."/>
            <person name="Sialana F."/>
            <person name="Bilban M."/>
            <person name="Lubec G."/>
        </authorList>
    </citation>
    <scope>NUCLEOTIDE SEQUENCE</scope>
    <source>
        <tissue evidence="2">Skin</tissue>
    </source>
</reference>
<accession>A0A0B7C4K7</accession>
<keyword evidence="1" id="KW-1133">Transmembrane helix</keyword>
<evidence type="ECO:0000256" key="1">
    <source>
        <dbReference type="SAM" id="Phobius"/>
    </source>
</evidence>
<feature type="transmembrane region" description="Helical" evidence="1">
    <location>
        <begin position="57"/>
        <end position="77"/>
    </location>
</feature>
<dbReference type="Pfam" id="PF10856">
    <property type="entry name" value="DUF2678"/>
    <property type="match status" value="1"/>
</dbReference>
<evidence type="ECO:0008006" key="3">
    <source>
        <dbReference type="Google" id="ProtNLM"/>
    </source>
</evidence>
<dbReference type="AlphaFoldDB" id="A0A0B7C4K7"/>
<keyword evidence="1" id="KW-0812">Transmembrane</keyword>
<protein>
    <recommendedName>
        <fullName evidence="3">Transmembrane protein 243</fullName>
    </recommendedName>
</protein>
<name>A0A0B7C4K7_9EUPU</name>
<dbReference type="PANTHER" id="PTHR28603">
    <property type="entry name" value="TRANSMEMBRANE PROTEIN 243"/>
    <property type="match status" value="1"/>
</dbReference>
<gene>
    <name evidence="2" type="primary">ORF222957</name>
</gene>
<keyword evidence="1" id="KW-0472">Membrane</keyword>
<organism evidence="2">
    <name type="scientific">Arion vulgaris</name>
    <dbReference type="NCBI Taxonomy" id="1028688"/>
    <lineage>
        <taxon>Eukaryota</taxon>
        <taxon>Metazoa</taxon>
        <taxon>Spiralia</taxon>
        <taxon>Lophotrochozoa</taxon>
        <taxon>Mollusca</taxon>
        <taxon>Gastropoda</taxon>
        <taxon>Heterobranchia</taxon>
        <taxon>Euthyneura</taxon>
        <taxon>Panpulmonata</taxon>
        <taxon>Eupulmonata</taxon>
        <taxon>Stylommatophora</taxon>
        <taxon>Helicina</taxon>
        <taxon>Arionoidea</taxon>
        <taxon>Arionidae</taxon>
        <taxon>Arion</taxon>
    </lineage>
</organism>
<evidence type="ECO:0000313" key="2">
    <source>
        <dbReference type="EMBL" id="CEL00138.1"/>
    </source>
</evidence>
<sequence>MIHQEPDPLLQHIIASRPTSTDRVINLVVGTLTSVLVLVTLIMSFAFGDWPPDAVNIYFAFVILFVCVSLIILIYWYRQGELDPKFKRMIFYNAFTIALLCVAGNLYISGVGKSCNS</sequence>
<dbReference type="PANTHER" id="PTHR28603:SF1">
    <property type="entry name" value="TRANSMEMBRANE PROTEIN 243"/>
    <property type="match status" value="1"/>
</dbReference>
<dbReference type="InterPro" id="IPR022564">
    <property type="entry name" value="DUF2678"/>
</dbReference>
<proteinExistence type="predicted"/>
<feature type="transmembrane region" description="Helical" evidence="1">
    <location>
        <begin position="24"/>
        <end position="45"/>
    </location>
</feature>